<name>A0ABY1PT29_9BACT</name>
<organism evidence="1 2">
    <name type="scientific">Neorhodopirellula lusitana</name>
    <dbReference type="NCBI Taxonomy" id="445327"/>
    <lineage>
        <taxon>Bacteria</taxon>
        <taxon>Pseudomonadati</taxon>
        <taxon>Planctomycetota</taxon>
        <taxon>Planctomycetia</taxon>
        <taxon>Pirellulales</taxon>
        <taxon>Pirellulaceae</taxon>
        <taxon>Neorhodopirellula</taxon>
    </lineage>
</organism>
<keyword evidence="2" id="KW-1185">Reference proteome</keyword>
<dbReference type="Proteomes" id="UP001158067">
    <property type="component" value="Unassembled WGS sequence"/>
</dbReference>
<accession>A0ABY1PT29</accession>
<evidence type="ECO:0000313" key="2">
    <source>
        <dbReference type="Proteomes" id="UP001158067"/>
    </source>
</evidence>
<evidence type="ECO:0000313" key="1">
    <source>
        <dbReference type="EMBL" id="SMP42276.1"/>
    </source>
</evidence>
<dbReference type="EMBL" id="FXUG01000001">
    <property type="protein sequence ID" value="SMP42276.1"/>
    <property type="molecule type" value="Genomic_DNA"/>
</dbReference>
<sequence length="69" mass="7270">MLNHPTSSVLCFAGVNACGVISMRDLASHDSLIPNVDTNTTTCTIQQISFALLTVAYFPHSAPPAIPPT</sequence>
<protein>
    <submittedName>
        <fullName evidence="1">Uncharacterized protein</fullName>
    </submittedName>
</protein>
<gene>
    <name evidence="1" type="ORF">SAMN06265222_101748</name>
</gene>
<comment type="caution">
    <text evidence="1">The sequence shown here is derived from an EMBL/GenBank/DDBJ whole genome shotgun (WGS) entry which is preliminary data.</text>
</comment>
<proteinExistence type="predicted"/>
<reference evidence="1 2" key="1">
    <citation type="submission" date="2017-05" db="EMBL/GenBank/DDBJ databases">
        <authorList>
            <person name="Varghese N."/>
            <person name="Submissions S."/>
        </authorList>
    </citation>
    <scope>NUCLEOTIDE SEQUENCE [LARGE SCALE GENOMIC DNA]</scope>
    <source>
        <strain evidence="1 2">DSM 25457</strain>
    </source>
</reference>